<keyword evidence="2" id="KW-1185">Reference proteome</keyword>
<organism evidence="1 2">
    <name type="scientific">Bionectria ochroleuca</name>
    <name type="common">Gliocladium roseum</name>
    <dbReference type="NCBI Taxonomy" id="29856"/>
    <lineage>
        <taxon>Eukaryota</taxon>
        <taxon>Fungi</taxon>
        <taxon>Dikarya</taxon>
        <taxon>Ascomycota</taxon>
        <taxon>Pezizomycotina</taxon>
        <taxon>Sordariomycetes</taxon>
        <taxon>Hypocreomycetidae</taxon>
        <taxon>Hypocreales</taxon>
        <taxon>Bionectriaceae</taxon>
        <taxon>Clonostachys</taxon>
    </lineage>
</organism>
<feature type="non-terminal residue" evidence="1">
    <location>
        <position position="76"/>
    </location>
</feature>
<dbReference type="InterPro" id="IPR036412">
    <property type="entry name" value="HAD-like_sf"/>
</dbReference>
<dbReference type="Gene3D" id="3.40.50.1000">
    <property type="entry name" value="HAD superfamily/HAD-like"/>
    <property type="match status" value="1"/>
</dbReference>
<proteinExistence type="predicted"/>
<dbReference type="Gene3D" id="1.10.150.750">
    <property type="match status" value="1"/>
</dbReference>
<accession>A0ABY6U134</accession>
<gene>
    <name evidence="1" type="ORF">CLO192961_LOCUS120506</name>
</gene>
<dbReference type="Proteomes" id="UP000766486">
    <property type="component" value="Unassembled WGS sequence"/>
</dbReference>
<dbReference type="InterPro" id="IPR023214">
    <property type="entry name" value="HAD_sf"/>
</dbReference>
<evidence type="ECO:0000313" key="2">
    <source>
        <dbReference type="Proteomes" id="UP000766486"/>
    </source>
</evidence>
<name>A0ABY6U134_BIOOC</name>
<protein>
    <recommendedName>
        <fullName evidence="3">Haloacid dehalogenase</fullName>
    </recommendedName>
</protein>
<evidence type="ECO:0008006" key="3">
    <source>
        <dbReference type="Google" id="ProtNLM"/>
    </source>
</evidence>
<dbReference type="SUPFAM" id="SSF56784">
    <property type="entry name" value="HAD-like"/>
    <property type="match status" value="1"/>
</dbReference>
<sequence length="76" mass="8692">MTGSRKITDYKALTFDCFGTLVDWESGIYNMFAPLRKQLPASHPNHESRVYFLKSFIKNEGIVEHANPTALYPDVL</sequence>
<evidence type="ECO:0000313" key="1">
    <source>
        <dbReference type="EMBL" id="VUC23614.1"/>
    </source>
</evidence>
<dbReference type="EMBL" id="CABFNS010000709">
    <property type="protein sequence ID" value="VUC23614.1"/>
    <property type="molecule type" value="Genomic_DNA"/>
</dbReference>
<reference evidence="1 2" key="1">
    <citation type="submission" date="2019-06" db="EMBL/GenBank/DDBJ databases">
        <authorList>
            <person name="Broberg M."/>
        </authorList>
    </citation>
    <scope>NUCLEOTIDE SEQUENCE [LARGE SCALE GENOMIC DNA]</scope>
</reference>
<comment type="caution">
    <text evidence="1">The sequence shown here is derived from an EMBL/GenBank/DDBJ whole genome shotgun (WGS) entry which is preliminary data.</text>
</comment>